<gene>
    <name evidence="1" type="ORF">ERUC_LOCUS1744</name>
</gene>
<evidence type="ECO:0000313" key="2">
    <source>
        <dbReference type="Proteomes" id="UP001642260"/>
    </source>
</evidence>
<name>A0ABC8IY33_ERUVS</name>
<protein>
    <submittedName>
        <fullName evidence="1">Uncharacterized protein</fullName>
    </submittedName>
</protein>
<keyword evidence="2" id="KW-1185">Reference proteome</keyword>
<comment type="caution">
    <text evidence="1">The sequence shown here is derived from an EMBL/GenBank/DDBJ whole genome shotgun (WGS) entry which is preliminary data.</text>
</comment>
<sequence length="126" mass="14857">MQNLLSMASRELKMKDPVVEESDSFVQIGFNEGKEETTEHYRALLRIYKEFNEGVKAKHVYEVEVEKLEAKIKVLNKLEKVYGLIKEKEKLEEELIPSQERLAEVKVPNPDWYKLGESWLENRSPF</sequence>
<proteinExistence type="predicted"/>
<dbReference type="AlphaFoldDB" id="A0ABC8IY33"/>
<organism evidence="1 2">
    <name type="scientific">Eruca vesicaria subsp. sativa</name>
    <name type="common">Garden rocket</name>
    <name type="synonym">Eruca sativa</name>
    <dbReference type="NCBI Taxonomy" id="29727"/>
    <lineage>
        <taxon>Eukaryota</taxon>
        <taxon>Viridiplantae</taxon>
        <taxon>Streptophyta</taxon>
        <taxon>Embryophyta</taxon>
        <taxon>Tracheophyta</taxon>
        <taxon>Spermatophyta</taxon>
        <taxon>Magnoliopsida</taxon>
        <taxon>eudicotyledons</taxon>
        <taxon>Gunneridae</taxon>
        <taxon>Pentapetalae</taxon>
        <taxon>rosids</taxon>
        <taxon>malvids</taxon>
        <taxon>Brassicales</taxon>
        <taxon>Brassicaceae</taxon>
        <taxon>Brassiceae</taxon>
        <taxon>Eruca</taxon>
    </lineage>
</organism>
<accession>A0ABC8IY33</accession>
<evidence type="ECO:0000313" key="1">
    <source>
        <dbReference type="EMBL" id="CAH8294362.1"/>
    </source>
</evidence>
<reference evidence="1 2" key="1">
    <citation type="submission" date="2022-03" db="EMBL/GenBank/DDBJ databases">
        <authorList>
            <person name="Macdonald S."/>
            <person name="Ahmed S."/>
            <person name="Newling K."/>
        </authorList>
    </citation>
    <scope>NUCLEOTIDE SEQUENCE [LARGE SCALE GENOMIC DNA]</scope>
</reference>
<dbReference type="EMBL" id="CAKOAT010048933">
    <property type="protein sequence ID" value="CAH8294362.1"/>
    <property type="molecule type" value="Genomic_DNA"/>
</dbReference>
<dbReference type="Proteomes" id="UP001642260">
    <property type="component" value="Unassembled WGS sequence"/>
</dbReference>